<dbReference type="OrthoDB" id="9803968at2"/>
<sequence length="523" mass="57162">MAVTDFFDRGWRANPDGVAFVAGDRSYTYQEIGELSCRVAHALLERTTGREVKGAVLAGNDPVAWACVLGLWRAGLAWVPVNPASPPEEIQRLLKGFDCEVLFCHERFLPTVEKLRTDLGHLHTVVSLGSDPDAASAARAVPFEQFLRDMPHDRPRHIPSPESVAGIMPTGGTTGAPKGVMNTHRGLTVSAVQQMLAASYSADETVVNLVAAPMTHTAGTLTLPVTARGGTVVVMSRPDPVELLDLIEKHRVTELFLPPTVIYRLLEIPGVEQRDFSSLKYLMYGSAPMSTEKLRRAIEVFGPVMFQGYGQTEAPAAIAFMRPEEHFTDGRIADDSRLSAAGRPAPLVRVEVLDEDGTILPVGGTGEICVRGDLVMKGYYKAPDKTAETLVDGWLHTGDVGYLDTDGFLHITDRKKDMIISGGFNVYPSEVEQVIWRHPAVQDCAVIGVPHEDWGEAVTAVVELNPGAELTEDELIAYCRPQLGGIKNPKKVVFTDSLPRSANGKVLKKDVREPFWRGRERLV</sequence>
<dbReference type="AlphaFoldDB" id="A0A5N8X926"/>
<dbReference type="InterPro" id="IPR042099">
    <property type="entry name" value="ANL_N_sf"/>
</dbReference>
<dbReference type="Pfam" id="PF13193">
    <property type="entry name" value="AMP-binding_C"/>
    <property type="match status" value="1"/>
</dbReference>
<dbReference type="InterPro" id="IPR025110">
    <property type="entry name" value="AMP-bd_C"/>
</dbReference>
<gene>
    <name evidence="5" type="ORF">FNH08_01685</name>
</gene>
<proteinExistence type="inferred from homology"/>
<dbReference type="FunFam" id="3.30.300.30:FF:000008">
    <property type="entry name" value="2,3-dihydroxybenzoate-AMP ligase"/>
    <property type="match status" value="1"/>
</dbReference>
<dbReference type="InterPro" id="IPR050237">
    <property type="entry name" value="ATP-dep_AMP-bd_enzyme"/>
</dbReference>
<dbReference type="Proteomes" id="UP000400924">
    <property type="component" value="Unassembled WGS sequence"/>
</dbReference>
<accession>A0A5N8X926</accession>
<evidence type="ECO:0000259" key="3">
    <source>
        <dbReference type="Pfam" id="PF00501"/>
    </source>
</evidence>
<dbReference type="InterPro" id="IPR045851">
    <property type="entry name" value="AMP-bd_C_sf"/>
</dbReference>
<evidence type="ECO:0000313" key="5">
    <source>
        <dbReference type="EMBL" id="MPY55943.1"/>
    </source>
</evidence>
<dbReference type="CDD" id="cd17631">
    <property type="entry name" value="FACL_FadD13-like"/>
    <property type="match status" value="1"/>
</dbReference>
<feature type="domain" description="AMP-dependent synthetase/ligase" evidence="3">
    <location>
        <begin position="8"/>
        <end position="380"/>
    </location>
</feature>
<keyword evidence="6" id="KW-1185">Reference proteome</keyword>
<dbReference type="RefSeq" id="WP_152769423.1">
    <property type="nucleotide sequence ID" value="NZ_VJZC01000005.1"/>
</dbReference>
<dbReference type="InterPro" id="IPR000873">
    <property type="entry name" value="AMP-dep_synth/lig_dom"/>
</dbReference>
<reference evidence="5 6" key="1">
    <citation type="submission" date="2019-07" db="EMBL/GenBank/DDBJ databases">
        <title>New species of Amycolatopsis and Streptomyces.</title>
        <authorList>
            <person name="Duangmal K."/>
            <person name="Teo W.F.A."/>
            <person name="Lipun K."/>
        </authorList>
    </citation>
    <scope>NUCLEOTIDE SEQUENCE [LARGE SCALE GENOMIC DNA]</scope>
    <source>
        <strain evidence="5 6">NBRC 106415</strain>
    </source>
</reference>
<dbReference type="PANTHER" id="PTHR43767">
    <property type="entry name" value="LONG-CHAIN-FATTY-ACID--COA LIGASE"/>
    <property type="match status" value="1"/>
</dbReference>
<evidence type="ECO:0000313" key="6">
    <source>
        <dbReference type="Proteomes" id="UP000400924"/>
    </source>
</evidence>
<dbReference type="PANTHER" id="PTHR43767:SF7">
    <property type="entry name" value="MEDIUM_LONG-CHAIN-FATTY-ACID--COA LIGASE FADD8"/>
    <property type="match status" value="1"/>
</dbReference>
<dbReference type="EMBL" id="VJZC01000005">
    <property type="protein sequence ID" value="MPY55943.1"/>
    <property type="molecule type" value="Genomic_DNA"/>
</dbReference>
<evidence type="ECO:0000256" key="2">
    <source>
        <dbReference type="ARBA" id="ARBA00022598"/>
    </source>
</evidence>
<dbReference type="PROSITE" id="PS00455">
    <property type="entry name" value="AMP_BINDING"/>
    <property type="match status" value="1"/>
</dbReference>
<dbReference type="InterPro" id="IPR020845">
    <property type="entry name" value="AMP-binding_CS"/>
</dbReference>
<feature type="domain" description="AMP-binding enzyme C-terminal" evidence="4">
    <location>
        <begin position="430"/>
        <end position="505"/>
    </location>
</feature>
<dbReference type="GO" id="GO:0016877">
    <property type="term" value="F:ligase activity, forming carbon-sulfur bonds"/>
    <property type="evidence" value="ECO:0007669"/>
    <property type="project" value="UniProtKB-ARBA"/>
</dbReference>
<evidence type="ECO:0000259" key="4">
    <source>
        <dbReference type="Pfam" id="PF13193"/>
    </source>
</evidence>
<dbReference type="Gene3D" id="3.40.50.12780">
    <property type="entry name" value="N-terminal domain of ligase-like"/>
    <property type="match status" value="1"/>
</dbReference>
<protein>
    <submittedName>
        <fullName evidence="5">Long-chain fatty acid--CoA ligase</fullName>
    </submittedName>
</protein>
<comment type="caution">
    <text evidence="5">The sequence shown here is derived from an EMBL/GenBank/DDBJ whole genome shotgun (WGS) entry which is preliminary data.</text>
</comment>
<dbReference type="SUPFAM" id="SSF56801">
    <property type="entry name" value="Acetyl-CoA synthetase-like"/>
    <property type="match status" value="1"/>
</dbReference>
<organism evidence="5 6">
    <name type="scientific">Streptomyces spongiae</name>
    <dbReference type="NCBI Taxonomy" id="565072"/>
    <lineage>
        <taxon>Bacteria</taxon>
        <taxon>Bacillati</taxon>
        <taxon>Actinomycetota</taxon>
        <taxon>Actinomycetes</taxon>
        <taxon>Kitasatosporales</taxon>
        <taxon>Streptomycetaceae</taxon>
        <taxon>Streptomyces</taxon>
    </lineage>
</organism>
<comment type="similarity">
    <text evidence="1">Belongs to the ATP-dependent AMP-binding enzyme family.</text>
</comment>
<name>A0A5N8X926_9ACTN</name>
<dbReference type="Pfam" id="PF00501">
    <property type="entry name" value="AMP-binding"/>
    <property type="match status" value="1"/>
</dbReference>
<dbReference type="Gene3D" id="3.30.300.30">
    <property type="match status" value="1"/>
</dbReference>
<keyword evidence="2 5" id="KW-0436">Ligase</keyword>
<evidence type="ECO:0000256" key="1">
    <source>
        <dbReference type="ARBA" id="ARBA00006432"/>
    </source>
</evidence>